<protein>
    <submittedName>
        <fullName evidence="2">Uncharacterized protein</fullName>
    </submittedName>
</protein>
<reference evidence="3" key="1">
    <citation type="journal article" date="2014" name="Science">
        <title>Ancient hybridizations among the ancestral genomes of bread wheat.</title>
        <authorList>
            <consortium name="International Wheat Genome Sequencing Consortium,"/>
            <person name="Marcussen T."/>
            <person name="Sandve S.R."/>
            <person name="Heier L."/>
            <person name="Spannagl M."/>
            <person name="Pfeifer M."/>
            <person name="Jakobsen K.S."/>
            <person name="Wulff B.B."/>
            <person name="Steuernagel B."/>
            <person name="Mayer K.F."/>
            <person name="Olsen O.A."/>
        </authorList>
    </citation>
    <scope>NUCLEOTIDE SEQUENCE [LARGE SCALE GENOMIC DNA]</scope>
    <source>
        <strain evidence="3">cv. AL8/78</strain>
    </source>
</reference>
<reference evidence="3" key="2">
    <citation type="journal article" date="2017" name="Nat. Plants">
        <title>The Aegilops tauschii genome reveals multiple impacts of transposons.</title>
        <authorList>
            <person name="Zhao G."/>
            <person name="Zou C."/>
            <person name="Li K."/>
            <person name="Wang K."/>
            <person name="Li T."/>
            <person name="Gao L."/>
            <person name="Zhang X."/>
            <person name="Wang H."/>
            <person name="Yang Z."/>
            <person name="Liu X."/>
            <person name="Jiang W."/>
            <person name="Mao L."/>
            <person name="Kong X."/>
            <person name="Jiao Y."/>
            <person name="Jia J."/>
        </authorList>
    </citation>
    <scope>NUCLEOTIDE SEQUENCE [LARGE SCALE GENOMIC DNA]</scope>
    <source>
        <strain evidence="3">cv. AL8/78</strain>
    </source>
</reference>
<feature type="compositionally biased region" description="Polar residues" evidence="1">
    <location>
        <begin position="1"/>
        <end position="21"/>
    </location>
</feature>
<reference evidence="2" key="5">
    <citation type="journal article" date="2021" name="G3 (Bethesda)">
        <title>Aegilops tauschii genome assembly Aet v5.0 features greater sequence contiguity and improved annotation.</title>
        <authorList>
            <person name="Wang L."/>
            <person name="Zhu T."/>
            <person name="Rodriguez J.C."/>
            <person name="Deal K.R."/>
            <person name="Dubcovsky J."/>
            <person name="McGuire P.E."/>
            <person name="Lux T."/>
            <person name="Spannagl M."/>
            <person name="Mayer K.F.X."/>
            <person name="Baldrich P."/>
            <person name="Meyers B.C."/>
            <person name="Huo N."/>
            <person name="Gu Y.Q."/>
            <person name="Zhou H."/>
            <person name="Devos K.M."/>
            <person name="Bennetzen J.L."/>
            <person name="Unver T."/>
            <person name="Budak H."/>
            <person name="Gulick P.J."/>
            <person name="Galiba G."/>
            <person name="Kalapos B."/>
            <person name="Nelson D.R."/>
            <person name="Li P."/>
            <person name="You F.M."/>
            <person name="Luo M.C."/>
            <person name="Dvorak J."/>
        </authorList>
    </citation>
    <scope>NUCLEOTIDE SEQUENCE [LARGE SCALE GENOMIC DNA]</scope>
    <source>
        <strain evidence="2">cv. AL8/78</strain>
    </source>
</reference>
<dbReference type="AlphaFoldDB" id="A0A453LYC8"/>
<proteinExistence type="predicted"/>
<dbReference type="Proteomes" id="UP000015105">
    <property type="component" value="Chromosome 5D"/>
</dbReference>
<accession>A0A453LYC8</accession>
<dbReference type="Gramene" id="AET5Gv20953100.62">
    <property type="protein sequence ID" value="AET5Gv20953100.62"/>
    <property type="gene ID" value="AET5Gv20953100"/>
</dbReference>
<organism evidence="2 3">
    <name type="scientific">Aegilops tauschii subsp. strangulata</name>
    <name type="common">Goatgrass</name>
    <dbReference type="NCBI Taxonomy" id="200361"/>
    <lineage>
        <taxon>Eukaryota</taxon>
        <taxon>Viridiplantae</taxon>
        <taxon>Streptophyta</taxon>
        <taxon>Embryophyta</taxon>
        <taxon>Tracheophyta</taxon>
        <taxon>Spermatophyta</taxon>
        <taxon>Magnoliopsida</taxon>
        <taxon>Liliopsida</taxon>
        <taxon>Poales</taxon>
        <taxon>Poaceae</taxon>
        <taxon>BOP clade</taxon>
        <taxon>Pooideae</taxon>
        <taxon>Triticodae</taxon>
        <taxon>Triticeae</taxon>
        <taxon>Triticinae</taxon>
        <taxon>Aegilops</taxon>
    </lineage>
</organism>
<dbReference type="EnsemblPlants" id="AET5Gv20953100.62">
    <property type="protein sequence ID" value="AET5Gv20953100.62"/>
    <property type="gene ID" value="AET5Gv20953100"/>
</dbReference>
<evidence type="ECO:0000256" key="1">
    <source>
        <dbReference type="SAM" id="MobiDB-lite"/>
    </source>
</evidence>
<evidence type="ECO:0000313" key="2">
    <source>
        <dbReference type="EnsemblPlants" id="AET5Gv20953100.62"/>
    </source>
</evidence>
<reference evidence="2" key="3">
    <citation type="journal article" date="2017" name="Nature">
        <title>Genome sequence of the progenitor of the wheat D genome Aegilops tauschii.</title>
        <authorList>
            <person name="Luo M.C."/>
            <person name="Gu Y.Q."/>
            <person name="Puiu D."/>
            <person name="Wang H."/>
            <person name="Twardziok S.O."/>
            <person name="Deal K.R."/>
            <person name="Huo N."/>
            <person name="Zhu T."/>
            <person name="Wang L."/>
            <person name="Wang Y."/>
            <person name="McGuire P.E."/>
            <person name="Liu S."/>
            <person name="Long H."/>
            <person name="Ramasamy R.K."/>
            <person name="Rodriguez J.C."/>
            <person name="Van S.L."/>
            <person name="Yuan L."/>
            <person name="Wang Z."/>
            <person name="Xia Z."/>
            <person name="Xiao L."/>
            <person name="Anderson O.D."/>
            <person name="Ouyang S."/>
            <person name="Liang Y."/>
            <person name="Zimin A.V."/>
            <person name="Pertea G."/>
            <person name="Qi P."/>
            <person name="Bennetzen J.L."/>
            <person name="Dai X."/>
            <person name="Dawson M.W."/>
            <person name="Muller H.G."/>
            <person name="Kugler K."/>
            <person name="Rivarola-Duarte L."/>
            <person name="Spannagl M."/>
            <person name="Mayer K.F.X."/>
            <person name="Lu F.H."/>
            <person name="Bevan M.W."/>
            <person name="Leroy P."/>
            <person name="Li P."/>
            <person name="You F.M."/>
            <person name="Sun Q."/>
            <person name="Liu Z."/>
            <person name="Lyons E."/>
            <person name="Wicker T."/>
            <person name="Salzberg S.L."/>
            <person name="Devos K.M."/>
            <person name="Dvorak J."/>
        </authorList>
    </citation>
    <scope>NUCLEOTIDE SEQUENCE [LARGE SCALE GENOMIC DNA]</scope>
    <source>
        <strain evidence="2">cv. AL8/78</strain>
    </source>
</reference>
<reference evidence="2" key="4">
    <citation type="submission" date="2019-03" db="UniProtKB">
        <authorList>
            <consortium name="EnsemblPlants"/>
        </authorList>
    </citation>
    <scope>IDENTIFICATION</scope>
</reference>
<feature type="region of interest" description="Disordered" evidence="1">
    <location>
        <begin position="1"/>
        <end position="30"/>
    </location>
</feature>
<name>A0A453LYC8_AEGTS</name>
<sequence length="148" mass="15812">MTHGNINGQGSFSAWSISPSHNFAPAEEENSMTRANLTAQHNGYSSSLMTAAPGGVSQGTSSLNHDQAGISGLYPIEEWLGVEEAHVADQDFIPADNGMQFSMPMITTVITSVDLSSAAKSQGLAIISFLTSDDIKFVYLHNKQTVYD</sequence>
<keyword evidence="3" id="KW-1185">Reference proteome</keyword>
<evidence type="ECO:0000313" key="3">
    <source>
        <dbReference type="Proteomes" id="UP000015105"/>
    </source>
</evidence>